<gene>
    <name evidence="1" type="ORF">N7515_001534</name>
</gene>
<dbReference type="Pfam" id="PF13604">
    <property type="entry name" value="AAA_30"/>
    <property type="match status" value="1"/>
</dbReference>
<sequence length="764" mass="86474">MHSKNHFATCFKYRANVRTGNSCRFGMPRELVPFSKIDDVVASVQTTTFHGFSKSLALTYYITNYATKDDVSPWQMVAKAALLRQAIDKGRIADPPTATDLRLRERGMDNFGLRCFNSLAHDREVSGVQVASTLLHLPSYYILNSKFIRVNLWWLRRYVRAFQPPEAATAFHPHDTVPDEPCTFRTGDTVSVSMFNNYKWRGVRLASFSFFEYCMLVQIRSKQGTLPDNFEFDPSHPKCSTSVERVARSKSQIATVIFNGQLTQFQTAEDSVPGGYPTTDAILNDLSEIFLGLFVPWEKLPDLFRRHAALSNIYSHVWALVKPTLAPHNQEFAANIELFRKSKEDCQVDAILRQSEHRHAEVLDRYVDQLDQADLGSDNLEPRLFRRFKAHTDMADFRRAPISAQMDLVPKGSSVRLHDFDLDGEDGVLQPVLTDNVISNGTPTLLAQLGNNPTPESLIAKVTENIPLNSKQHLVVRRLLSDVLSWADYPYDSSRRDQLLLCITGEGGTGKTQIPKAIEAALDVLGRKHELMLTAPTGAAADNLGVTARVRKLWARKTILVIDEMSMIDLKMLSVINDQCKAARSLPRSSPDLFGGLPVVILIGDFFQFPPVRGPPLWKNPRYGNDEDAAGRLIWHRFQNVIILDEQMRQLENPSFCDFLARTRRAALTEDDAIRLNSRVIHSLTDPVSEDATVVVELNALRHPVNRIRIEDFARKRSQRIYLFAAIHSRTKSTGPTNLRLQAHDLLLPRSRDGEGKMPEMWRN</sequence>
<proteinExistence type="predicted"/>
<accession>A0A9W9H9V4</accession>
<name>A0A9W9H9V4_9EURO</name>
<evidence type="ECO:0000313" key="1">
    <source>
        <dbReference type="EMBL" id="KAJ5142747.1"/>
    </source>
</evidence>
<dbReference type="InterPro" id="IPR027417">
    <property type="entry name" value="P-loop_NTPase"/>
</dbReference>
<organism evidence="1 2">
    <name type="scientific">Penicillium bovifimosum</name>
    <dbReference type="NCBI Taxonomy" id="126998"/>
    <lineage>
        <taxon>Eukaryota</taxon>
        <taxon>Fungi</taxon>
        <taxon>Dikarya</taxon>
        <taxon>Ascomycota</taxon>
        <taxon>Pezizomycotina</taxon>
        <taxon>Eurotiomycetes</taxon>
        <taxon>Eurotiomycetidae</taxon>
        <taxon>Eurotiales</taxon>
        <taxon>Aspergillaceae</taxon>
        <taxon>Penicillium</taxon>
    </lineage>
</organism>
<dbReference type="EMBL" id="JAPQKL010000002">
    <property type="protein sequence ID" value="KAJ5142747.1"/>
    <property type="molecule type" value="Genomic_DNA"/>
</dbReference>
<evidence type="ECO:0008006" key="3">
    <source>
        <dbReference type="Google" id="ProtNLM"/>
    </source>
</evidence>
<dbReference type="PANTHER" id="PTHR47642:SF5">
    <property type="entry name" value="ATP-DEPENDENT DNA HELICASE"/>
    <property type="match status" value="1"/>
</dbReference>
<dbReference type="SUPFAM" id="SSF52540">
    <property type="entry name" value="P-loop containing nucleoside triphosphate hydrolases"/>
    <property type="match status" value="1"/>
</dbReference>
<dbReference type="AlphaFoldDB" id="A0A9W9H9V4"/>
<dbReference type="Proteomes" id="UP001149079">
    <property type="component" value="Unassembled WGS sequence"/>
</dbReference>
<reference evidence="1" key="2">
    <citation type="journal article" date="2023" name="IMA Fungus">
        <title>Comparative genomic study of the Penicillium genus elucidates a diverse pangenome and 15 lateral gene transfer events.</title>
        <authorList>
            <person name="Petersen C."/>
            <person name="Sorensen T."/>
            <person name="Nielsen M.R."/>
            <person name="Sondergaard T.E."/>
            <person name="Sorensen J.L."/>
            <person name="Fitzpatrick D.A."/>
            <person name="Frisvad J.C."/>
            <person name="Nielsen K.L."/>
        </authorList>
    </citation>
    <scope>NUCLEOTIDE SEQUENCE</scope>
    <source>
        <strain evidence="1">IBT 22155</strain>
    </source>
</reference>
<keyword evidence="2" id="KW-1185">Reference proteome</keyword>
<evidence type="ECO:0000313" key="2">
    <source>
        <dbReference type="Proteomes" id="UP001149079"/>
    </source>
</evidence>
<dbReference type="OrthoDB" id="432234at2759"/>
<dbReference type="GeneID" id="81401448"/>
<protein>
    <recommendedName>
        <fullName evidence="3">ATP-dependent DNA helicase</fullName>
    </recommendedName>
</protein>
<dbReference type="PANTHER" id="PTHR47642">
    <property type="entry name" value="ATP-DEPENDENT DNA HELICASE"/>
    <property type="match status" value="1"/>
</dbReference>
<reference evidence="1" key="1">
    <citation type="submission" date="2022-11" db="EMBL/GenBank/DDBJ databases">
        <authorList>
            <person name="Petersen C."/>
        </authorList>
    </citation>
    <scope>NUCLEOTIDE SEQUENCE</scope>
    <source>
        <strain evidence="1">IBT 22155</strain>
    </source>
</reference>
<comment type="caution">
    <text evidence="1">The sequence shown here is derived from an EMBL/GenBank/DDBJ whole genome shotgun (WGS) entry which is preliminary data.</text>
</comment>
<dbReference type="InterPro" id="IPR051055">
    <property type="entry name" value="PIF1_helicase"/>
</dbReference>
<dbReference type="Gene3D" id="3.40.50.300">
    <property type="entry name" value="P-loop containing nucleotide triphosphate hydrolases"/>
    <property type="match status" value="1"/>
</dbReference>
<dbReference type="RefSeq" id="XP_056524391.1">
    <property type="nucleotide sequence ID" value="XM_056662278.1"/>
</dbReference>